<evidence type="ECO:0000256" key="3">
    <source>
        <dbReference type="ARBA" id="ARBA00022679"/>
    </source>
</evidence>
<feature type="domain" description="Formyl transferase C-terminal" evidence="6">
    <location>
        <begin position="202"/>
        <end position="303"/>
    </location>
</feature>
<keyword evidence="3" id="KW-0808">Transferase</keyword>
<dbReference type="HAMAP" id="MF_00182">
    <property type="entry name" value="Formyl_trans"/>
    <property type="match status" value="1"/>
</dbReference>
<evidence type="ECO:0000259" key="5">
    <source>
        <dbReference type="Pfam" id="PF00551"/>
    </source>
</evidence>
<dbReference type="Pfam" id="PF00551">
    <property type="entry name" value="Formyl_trans_N"/>
    <property type="match status" value="1"/>
</dbReference>
<dbReference type="EMBL" id="CAEZXK010000007">
    <property type="protein sequence ID" value="CAB4683104.1"/>
    <property type="molecule type" value="Genomic_DNA"/>
</dbReference>
<feature type="domain" description="Formyl transferase N-terminal" evidence="5">
    <location>
        <begin position="1"/>
        <end position="179"/>
    </location>
</feature>
<dbReference type="AlphaFoldDB" id="A0A6J6NDP2"/>
<protein>
    <recommendedName>
        <fullName evidence="2">methionyl-tRNA formyltransferase</fullName>
        <ecNumber evidence="2">2.1.2.9</ecNumber>
    </recommendedName>
</protein>
<gene>
    <name evidence="7" type="ORF">UFOPK2370_00447</name>
</gene>
<dbReference type="InterPro" id="IPR041711">
    <property type="entry name" value="Met-tRNA-FMT_N"/>
</dbReference>
<dbReference type="CDD" id="cd08704">
    <property type="entry name" value="Met_tRNA_FMT_C"/>
    <property type="match status" value="1"/>
</dbReference>
<dbReference type="Pfam" id="PF02911">
    <property type="entry name" value="Formyl_trans_C"/>
    <property type="match status" value="1"/>
</dbReference>
<evidence type="ECO:0000259" key="6">
    <source>
        <dbReference type="Pfam" id="PF02911"/>
    </source>
</evidence>
<keyword evidence="4" id="KW-0648">Protein biosynthesis</keyword>
<dbReference type="SUPFAM" id="SSF53328">
    <property type="entry name" value="Formyltransferase"/>
    <property type="match status" value="1"/>
</dbReference>
<dbReference type="PANTHER" id="PTHR11138">
    <property type="entry name" value="METHIONYL-TRNA FORMYLTRANSFERASE"/>
    <property type="match status" value="1"/>
</dbReference>
<evidence type="ECO:0000313" key="7">
    <source>
        <dbReference type="EMBL" id="CAB4683104.1"/>
    </source>
</evidence>
<sequence length="310" mass="33644">MRIVFAGTTENAVDVLRYLTEVAKHEIVGVLTREDALVGRKQTLTPSPVAQYAESKGLIVLRANRVTESVNEQLLKLDAELGVVVAYGALLKRTTLDLVRHGWINIHYSLLPKLRGAAPVQRALINGDREIGVTVFQLDEGMDTGPIHAQLETVIEPTENAGELLDRLTTLAVTMLDEVLAKIDAGFGQPVQQFGAATMAPKLSRSDCKINFEKTALEIEGLVRGCNPEPMAWAEHEGEPIRVLRARAVESSAIEHTALPAGKVELIGSRILVSAADQSLLELLEVQPASKRVMSAADWHRGLSGSVKLT</sequence>
<dbReference type="InterPro" id="IPR005793">
    <property type="entry name" value="Formyl_trans_C"/>
</dbReference>
<evidence type="ECO:0000256" key="1">
    <source>
        <dbReference type="ARBA" id="ARBA00010699"/>
    </source>
</evidence>
<dbReference type="SUPFAM" id="SSF50486">
    <property type="entry name" value="FMT C-terminal domain-like"/>
    <property type="match status" value="1"/>
</dbReference>
<dbReference type="EC" id="2.1.2.9" evidence="2"/>
<dbReference type="NCBIfam" id="TIGR00460">
    <property type="entry name" value="fmt"/>
    <property type="match status" value="1"/>
</dbReference>
<evidence type="ECO:0000256" key="2">
    <source>
        <dbReference type="ARBA" id="ARBA00012261"/>
    </source>
</evidence>
<dbReference type="Gene3D" id="3.40.50.12230">
    <property type="match status" value="1"/>
</dbReference>
<dbReference type="GO" id="GO:0005829">
    <property type="term" value="C:cytosol"/>
    <property type="evidence" value="ECO:0007669"/>
    <property type="project" value="TreeGrafter"/>
</dbReference>
<dbReference type="GO" id="GO:0004479">
    <property type="term" value="F:methionyl-tRNA formyltransferase activity"/>
    <property type="evidence" value="ECO:0007669"/>
    <property type="project" value="UniProtKB-EC"/>
</dbReference>
<dbReference type="InterPro" id="IPR044135">
    <property type="entry name" value="Met-tRNA-FMT_C"/>
</dbReference>
<dbReference type="InterPro" id="IPR002376">
    <property type="entry name" value="Formyl_transf_N"/>
</dbReference>
<dbReference type="CDD" id="cd08646">
    <property type="entry name" value="FMT_core_Met-tRNA-FMT_N"/>
    <property type="match status" value="1"/>
</dbReference>
<dbReference type="InterPro" id="IPR036477">
    <property type="entry name" value="Formyl_transf_N_sf"/>
</dbReference>
<dbReference type="InterPro" id="IPR005794">
    <property type="entry name" value="Fmt"/>
</dbReference>
<comment type="similarity">
    <text evidence="1">Belongs to the Fmt family.</text>
</comment>
<evidence type="ECO:0000256" key="4">
    <source>
        <dbReference type="ARBA" id="ARBA00022917"/>
    </source>
</evidence>
<dbReference type="PANTHER" id="PTHR11138:SF5">
    <property type="entry name" value="METHIONYL-TRNA FORMYLTRANSFERASE, MITOCHONDRIAL"/>
    <property type="match status" value="1"/>
</dbReference>
<dbReference type="InterPro" id="IPR011034">
    <property type="entry name" value="Formyl_transferase-like_C_sf"/>
</dbReference>
<organism evidence="7">
    <name type="scientific">freshwater metagenome</name>
    <dbReference type="NCBI Taxonomy" id="449393"/>
    <lineage>
        <taxon>unclassified sequences</taxon>
        <taxon>metagenomes</taxon>
        <taxon>ecological metagenomes</taxon>
    </lineage>
</organism>
<proteinExistence type="inferred from homology"/>
<reference evidence="7" key="1">
    <citation type="submission" date="2020-05" db="EMBL/GenBank/DDBJ databases">
        <authorList>
            <person name="Chiriac C."/>
            <person name="Salcher M."/>
            <person name="Ghai R."/>
            <person name="Kavagutti S V."/>
        </authorList>
    </citation>
    <scope>NUCLEOTIDE SEQUENCE</scope>
</reference>
<accession>A0A6J6NDP2</accession>
<name>A0A6J6NDP2_9ZZZZ</name>